<dbReference type="EMBL" id="JACOOE010000007">
    <property type="protein sequence ID" value="MBC5605906.1"/>
    <property type="molecule type" value="Genomic_DNA"/>
</dbReference>
<dbReference type="Pfam" id="PF07859">
    <property type="entry name" value="Abhydrolase_3"/>
    <property type="match status" value="1"/>
</dbReference>
<dbReference type="SUPFAM" id="SSF53474">
    <property type="entry name" value="alpha/beta-Hydrolases"/>
    <property type="match status" value="1"/>
</dbReference>
<accession>A0ABR7CDN0</accession>
<organism evidence="3 4">
    <name type="scientific">Bacteroides difficilis</name>
    <dbReference type="NCBI Taxonomy" id="2763021"/>
    <lineage>
        <taxon>Bacteria</taxon>
        <taxon>Pseudomonadati</taxon>
        <taxon>Bacteroidota</taxon>
        <taxon>Bacteroidia</taxon>
        <taxon>Bacteroidales</taxon>
        <taxon>Bacteroidaceae</taxon>
        <taxon>Bacteroides</taxon>
    </lineage>
</organism>
<gene>
    <name evidence="3" type="ORF">H8S67_14680</name>
</gene>
<feature type="domain" description="Alpha/beta hydrolase fold-3" evidence="2">
    <location>
        <begin position="99"/>
        <end position="305"/>
    </location>
</feature>
<dbReference type="Proteomes" id="UP000600600">
    <property type="component" value="Unassembled WGS sequence"/>
</dbReference>
<evidence type="ECO:0000313" key="4">
    <source>
        <dbReference type="Proteomes" id="UP000600600"/>
    </source>
</evidence>
<sequence>MILTTIMAVSLMGIPVADESKDSVMRKEADAFMARMSPTLQPTQRDAIFTAINGNTKKLENVRNARNGKPTYPANVKVTEPAGNLRLYTPTTSTNNTLLIYLHGGGWTIGSLNSCARFCSEVCSRSGISVLAVDYRLSPEHPYPTPLDDCEEAIRFAIKNAARWGCSPNRIMVGGDSSGGNLAISSTLRMNEGDIAGLLLFYPVVKAWNDHTPSWQKYDKGFGLDGDLMEAFNQSYEPSPDRIHNPEISPMSATDKTLKKLPRTLLIAAGRDILACQGKEFIDRITSLGVNATRLEFPSAVHLFITVPGQETAFNEAVKHTVEFLGK</sequence>
<evidence type="ECO:0000259" key="2">
    <source>
        <dbReference type="Pfam" id="PF07859"/>
    </source>
</evidence>
<proteinExistence type="predicted"/>
<evidence type="ECO:0000256" key="1">
    <source>
        <dbReference type="ARBA" id="ARBA00022801"/>
    </source>
</evidence>
<dbReference type="InterPro" id="IPR013094">
    <property type="entry name" value="AB_hydrolase_3"/>
</dbReference>
<protein>
    <submittedName>
        <fullName evidence="3">Alpha/beta hydrolase</fullName>
    </submittedName>
</protein>
<name>A0ABR7CDN0_9BACE</name>
<dbReference type="PANTHER" id="PTHR48081">
    <property type="entry name" value="AB HYDROLASE SUPERFAMILY PROTEIN C4A8.06C"/>
    <property type="match status" value="1"/>
</dbReference>
<dbReference type="PANTHER" id="PTHR48081:SF8">
    <property type="entry name" value="ALPHA_BETA HYDROLASE FOLD-3 DOMAIN-CONTAINING PROTEIN-RELATED"/>
    <property type="match status" value="1"/>
</dbReference>
<dbReference type="Gene3D" id="3.40.50.1820">
    <property type="entry name" value="alpha/beta hydrolase"/>
    <property type="match status" value="1"/>
</dbReference>
<evidence type="ECO:0000313" key="3">
    <source>
        <dbReference type="EMBL" id="MBC5605906.1"/>
    </source>
</evidence>
<dbReference type="InterPro" id="IPR029058">
    <property type="entry name" value="AB_hydrolase_fold"/>
</dbReference>
<reference evidence="3 4" key="1">
    <citation type="submission" date="2020-08" db="EMBL/GenBank/DDBJ databases">
        <title>Genome public.</title>
        <authorList>
            <person name="Liu C."/>
            <person name="Sun Q."/>
        </authorList>
    </citation>
    <scope>NUCLEOTIDE SEQUENCE [LARGE SCALE GENOMIC DNA]</scope>
    <source>
        <strain evidence="3 4">M27</strain>
    </source>
</reference>
<dbReference type="InterPro" id="IPR050300">
    <property type="entry name" value="GDXG_lipolytic_enzyme"/>
</dbReference>
<dbReference type="GO" id="GO:0016787">
    <property type="term" value="F:hydrolase activity"/>
    <property type="evidence" value="ECO:0007669"/>
    <property type="project" value="UniProtKB-KW"/>
</dbReference>
<keyword evidence="1 3" id="KW-0378">Hydrolase</keyword>
<dbReference type="RefSeq" id="WP_186967799.1">
    <property type="nucleotide sequence ID" value="NZ_JACOOE010000007.1"/>
</dbReference>
<keyword evidence="4" id="KW-1185">Reference proteome</keyword>
<comment type="caution">
    <text evidence="3">The sequence shown here is derived from an EMBL/GenBank/DDBJ whole genome shotgun (WGS) entry which is preliminary data.</text>
</comment>